<accession>A0AAW3C5R1</accession>
<dbReference type="Proteomes" id="UP001500493">
    <property type="component" value="Unassembled WGS sequence"/>
</dbReference>
<dbReference type="Proteomes" id="UP001443563">
    <property type="component" value="Unassembled WGS sequence"/>
</dbReference>
<dbReference type="AlphaFoldDB" id="A0AAW3C5R1"/>
<keyword evidence="3" id="KW-1185">Reference proteome</keyword>
<evidence type="ECO:0000313" key="4">
    <source>
        <dbReference type="Proteomes" id="UP001500493"/>
    </source>
</evidence>
<sequence length="141" mass="15101">MFNADPQVRQQVTSLLQGGTVLVLLLRAVNAVERLVRLTDPEDPLEAQRVAPESWSARYGIDEARMGVYTPESLADARVAVQAVFGEVYAHPAAHTKSPLILPNRLAHRAAATSPAVADSPAAPLSFAQILPTLRAGVPME</sequence>
<gene>
    <name evidence="1" type="ORF">Q4I29_001614</name>
    <name evidence="2" type="ORF">Q4I32_001688</name>
</gene>
<dbReference type="EMBL" id="JBAMZJ010000011">
    <property type="protein sequence ID" value="KAL0529516.1"/>
    <property type="molecule type" value="Genomic_DNA"/>
</dbReference>
<organism evidence="2 4">
    <name type="scientific">Leishmania shawi</name>
    <dbReference type="NCBI Taxonomy" id="5680"/>
    <lineage>
        <taxon>Eukaryota</taxon>
        <taxon>Discoba</taxon>
        <taxon>Euglenozoa</taxon>
        <taxon>Kinetoplastea</taxon>
        <taxon>Metakinetoplastina</taxon>
        <taxon>Trypanosomatida</taxon>
        <taxon>Trypanosomatidae</taxon>
        <taxon>Leishmaniinae</taxon>
        <taxon>Leishmania</taxon>
        <taxon>Leishmania guyanensis species complex</taxon>
    </lineage>
</organism>
<proteinExistence type="predicted"/>
<evidence type="ECO:0000313" key="1">
    <source>
        <dbReference type="EMBL" id="KAL0511023.1"/>
    </source>
</evidence>
<evidence type="ECO:0000313" key="3">
    <source>
        <dbReference type="Proteomes" id="UP001443563"/>
    </source>
</evidence>
<dbReference type="SUPFAM" id="SSF54919">
    <property type="entry name" value="Nucleoside diphosphate kinase, NDK"/>
    <property type="match status" value="1"/>
</dbReference>
<comment type="caution">
    <text evidence="2">The sequence shown here is derived from an EMBL/GenBank/DDBJ whole genome shotgun (WGS) entry which is preliminary data.</text>
</comment>
<reference evidence="2 3" key="1">
    <citation type="submission" date="2024-02" db="EMBL/GenBank/DDBJ databases">
        <title>FIRST GENOME SEQUENCES OF Leishmania (Viannia) shawi, Leishmania (Viannia) lindenbergi AND Leishmania (Viannia) utingensis.</title>
        <authorList>
            <person name="Resadore F."/>
            <person name="Custodio M.G.F."/>
            <person name="Boite M.C."/>
            <person name="Cupolillo E."/>
            <person name="Ferreira G.E.M."/>
        </authorList>
    </citation>
    <scope>NUCLEOTIDE SEQUENCE</scope>
    <source>
        <strain evidence="1 3">MCEB/BR/1984/M8408</strain>
        <strain evidence="2">MHOM/BR/2013/18 LTA MLF</strain>
    </source>
</reference>
<protein>
    <submittedName>
        <fullName evidence="2">Uncharacterized protein</fullName>
    </submittedName>
</protein>
<dbReference type="EMBL" id="JBAMZM010000011">
    <property type="protein sequence ID" value="KAL0511023.1"/>
    <property type="molecule type" value="Genomic_DNA"/>
</dbReference>
<name>A0AAW3C5R1_9TRYP</name>
<evidence type="ECO:0000313" key="2">
    <source>
        <dbReference type="EMBL" id="KAL0529516.1"/>
    </source>
</evidence>
<dbReference type="InterPro" id="IPR036850">
    <property type="entry name" value="NDK-like_dom_sf"/>
</dbReference>
<dbReference type="Gene3D" id="3.30.70.141">
    <property type="entry name" value="Nucleoside diphosphate kinase-like domain"/>
    <property type="match status" value="1"/>
</dbReference>